<dbReference type="AlphaFoldDB" id="W9GDC8"/>
<evidence type="ECO:0000313" key="3">
    <source>
        <dbReference type="Proteomes" id="UP000019489"/>
    </source>
</evidence>
<proteinExistence type="predicted"/>
<dbReference type="RefSeq" id="WP_034801331.1">
    <property type="nucleotide sequence ID" value="NZ_AWSA01000004.1"/>
</dbReference>
<feature type="region of interest" description="Disordered" evidence="1">
    <location>
        <begin position="1"/>
        <end position="54"/>
    </location>
</feature>
<comment type="caution">
    <text evidence="2">The sequence shown here is derived from an EMBL/GenBank/DDBJ whole genome shotgun (WGS) entry which is preliminary data.</text>
</comment>
<evidence type="ECO:0000256" key="1">
    <source>
        <dbReference type="SAM" id="MobiDB-lite"/>
    </source>
</evidence>
<dbReference type="EMBL" id="AWSA01000004">
    <property type="protein sequence ID" value="EWT03227.1"/>
    <property type="molecule type" value="Genomic_DNA"/>
</dbReference>
<dbReference type="Proteomes" id="UP000019489">
    <property type="component" value="Unassembled WGS sequence"/>
</dbReference>
<reference evidence="2 3" key="1">
    <citation type="submission" date="2013-08" db="EMBL/GenBank/DDBJ databases">
        <title>Intrasporangium oryzae NRRL B-24470.</title>
        <authorList>
            <person name="Liu H."/>
            <person name="Wang G."/>
        </authorList>
    </citation>
    <scope>NUCLEOTIDE SEQUENCE [LARGE SCALE GENOMIC DNA]</scope>
    <source>
        <strain evidence="2 3">NRRL B-24470</strain>
    </source>
</reference>
<dbReference type="Gene3D" id="2.60.40.2880">
    <property type="entry name" value="MmpS1-5, C-terminal soluble domain"/>
    <property type="match status" value="1"/>
</dbReference>
<dbReference type="InterPro" id="IPR038468">
    <property type="entry name" value="MmpS_C"/>
</dbReference>
<evidence type="ECO:0000313" key="2">
    <source>
        <dbReference type="EMBL" id="EWT03227.1"/>
    </source>
</evidence>
<accession>W9GDC8</accession>
<dbReference type="OrthoDB" id="4866305at2"/>
<organism evidence="2 3">
    <name type="scientific">Intrasporangium oryzae NRRL B-24470</name>
    <dbReference type="NCBI Taxonomy" id="1386089"/>
    <lineage>
        <taxon>Bacteria</taxon>
        <taxon>Bacillati</taxon>
        <taxon>Actinomycetota</taxon>
        <taxon>Actinomycetes</taxon>
        <taxon>Micrococcales</taxon>
        <taxon>Intrasporangiaceae</taxon>
        <taxon>Intrasporangium</taxon>
    </lineage>
</organism>
<dbReference type="eggNOG" id="ENOG50321N2">
    <property type="taxonomic scope" value="Bacteria"/>
</dbReference>
<protein>
    <submittedName>
        <fullName evidence="2">Uncharacterized protein</fullName>
    </submittedName>
</protein>
<keyword evidence="3" id="KW-1185">Reference proteome</keyword>
<name>W9GDC8_9MICO</name>
<feature type="compositionally biased region" description="Polar residues" evidence="1">
    <location>
        <begin position="33"/>
        <end position="44"/>
    </location>
</feature>
<gene>
    <name evidence="2" type="ORF">N865_01955</name>
</gene>
<sequence length="283" mass="28714">MSELRWLDGGQPSVPDPTRDRHVAFPDDAVAGPQSSDDPWSTRTAGAAPDDPNRDLAIHVVGTGRDGQPVSARISMAPGVQWGWRVGEAPGTPGGRRPMQRRRKGRVGAALLALALVALVVRPGGSAESSSGGTSSGVCFGDCQDLGAGAGSGRDPAVGVAPAALQVAPLSAGEAEGLVETRQRGPVGTMPEGSSSVLVEIVSTNGSSARVTIANEGGGFDAVVSLPFAARVAVPDGTVPFRVTAVGDVEQATIQCRVYAGSTQVATARDVHTVDCTPEPARP</sequence>